<reference evidence="3 4" key="1">
    <citation type="submission" date="2018-06" db="EMBL/GenBank/DDBJ databases">
        <title>Comparative genomics reveals the genomic features of Rhizophagus irregularis, R. cerebriforme, R. diaphanum and Gigaspora rosea, and their symbiotic lifestyle signature.</title>
        <authorList>
            <person name="Morin E."/>
            <person name="San Clemente H."/>
            <person name="Chen E.C.H."/>
            <person name="De La Providencia I."/>
            <person name="Hainaut M."/>
            <person name="Kuo A."/>
            <person name="Kohler A."/>
            <person name="Murat C."/>
            <person name="Tang N."/>
            <person name="Roy S."/>
            <person name="Loubradou J."/>
            <person name="Henrissat B."/>
            <person name="Grigoriev I.V."/>
            <person name="Corradi N."/>
            <person name="Roux C."/>
            <person name="Martin F.M."/>
        </authorList>
    </citation>
    <scope>NUCLEOTIDE SEQUENCE [LARGE SCALE GENOMIC DNA]</scope>
    <source>
        <strain evidence="3 4">DAOM 227022</strain>
    </source>
</reference>
<protein>
    <submittedName>
        <fullName evidence="3">Uncharacterized protein</fullName>
    </submittedName>
</protein>
<feature type="transmembrane region" description="Helical" evidence="2">
    <location>
        <begin position="81"/>
        <end position="101"/>
    </location>
</feature>
<dbReference type="Proteomes" id="UP000265703">
    <property type="component" value="Unassembled WGS sequence"/>
</dbReference>
<evidence type="ECO:0000256" key="1">
    <source>
        <dbReference type="SAM" id="MobiDB-lite"/>
    </source>
</evidence>
<proteinExistence type="predicted"/>
<organism evidence="3 4">
    <name type="scientific">Glomus cerebriforme</name>
    <dbReference type="NCBI Taxonomy" id="658196"/>
    <lineage>
        <taxon>Eukaryota</taxon>
        <taxon>Fungi</taxon>
        <taxon>Fungi incertae sedis</taxon>
        <taxon>Mucoromycota</taxon>
        <taxon>Glomeromycotina</taxon>
        <taxon>Glomeromycetes</taxon>
        <taxon>Glomerales</taxon>
        <taxon>Glomeraceae</taxon>
        <taxon>Glomus</taxon>
    </lineage>
</organism>
<name>A0A397T7T4_9GLOM</name>
<dbReference type="EMBL" id="QKYT01000130">
    <property type="protein sequence ID" value="RIA92307.1"/>
    <property type="molecule type" value="Genomic_DNA"/>
</dbReference>
<keyword evidence="2" id="KW-0472">Membrane</keyword>
<comment type="caution">
    <text evidence="3">The sequence shown here is derived from an EMBL/GenBank/DDBJ whole genome shotgun (WGS) entry which is preliminary data.</text>
</comment>
<dbReference type="AlphaFoldDB" id="A0A397T7T4"/>
<keyword evidence="4" id="KW-1185">Reference proteome</keyword>
<gene>
    <name evidence="3" type="ORF">C1645_765509</name>
</gene>
<feature type="compositionally biased region" description="Polar residues" evidence="1">
    <location>
        <begin position="61"/>
        <end position="77"/>
    </location>
</feature>
<keyword evidence="2" id="KW-1133">Transmembrane helix</keyword>
<evidence type="ECO:0000313" key="4">
    <source>
        <dbReference type="Proteomes" id="UP000265703"/>
    </source>
</evidence>
<sequence length="115" mass="12782">MFRIILTRNLHRPIYSRPIYSRPVCSKFLISKPPGELRNTSSIGTITGPSNKSPSDELEDTSSIGTTTGPSNKSPSGGTYMTFYFVICCVFIMFIVLLVYLESRRYISSGSSLID</sequence>
<dbReference type="OrthoDB" id="2381533at2759"/>
<evidence type="ECO:0000256" key="2">
    <source>
        <dbReference type="SAM" id="Phobius"/>
    </source>
</evidence>
<keyword evidence="2" id="KW-0812">Transmembrane</keyword>
<feature type="compositionally biased region" description="Polar residues" evidence="1">
    <location>
        <begin position="38"/>
        <end position="53"/>
    </location>
</feature>
<feature type="region of interest" description="Disordered" evidence="1">
    <location>
        <begin position="33"/>
        <end position="77"/>
    </location>
</feature>
<accession>A0A397T7T4</accession>
<evidence type="ECO:0000313" key="3">
    <source>
        <dbReference type="EMBL" id="RIA92307.1"/>
    </source>
</evidence>